<dbReference type="InterPro" id="IPR036812">
    <property type="entry name" value="NAD(P)_OxRdtase_dom_sf"/>
</dbReference>
<protein>
    <submittedName>
        <fullName evidence="2">Aldo/keto reductase</fullName>
    </submittedName>
</protein>
<evidence type="ECO:0000259" key="1">
    <source>
        <dbReference type="Pfam" id="PF00248"/>
    </source>
</evidence>
<dbReference type="SUPFAM" id="SSF51430">
    <property type="entry name" value="NAD(P)-linked oxidoreductase"/>
    <property type="match status" value="1"/>
</dbReference>
<feature type="domain" description="NADP-dependent oxidoreductase" evidence="1">
    <location>
        <begin position="16"/>
        <end position="312"/>
    </location>
</feature>
<dbReference type="RefSeq" id="WP_119148975.1">
    <property type="nucleotide sequence ID" value="NZ_JBHSOV010000021.1"/>
</dbReference>
<dbReference type="CDD" id="cd19092">
    <property type="entry name" value="AKR_BsYcsN_EcYdhF-like"/>
    <property type="match status" value="1"/>
</dbReference>
<reference evidence="2 3" key="1">
    <citation type="submission" date="2018-09" db="EMBL/GenBank/DDBJ databases">
        <title>Cohnella cavernae sp. nov., isolated from a karst cave.</title>
        <authorList>
            <person name="Zhu H."/>
        </authorList>
    </citation>
    <scope>NUCLEOTIDE SEQUENCE [LARGE SCALE GENOMIC DNA]</scope>
    <source>
        <strain evidence="2 3">K2E09-144</strain>
    </source>
</reference>
<comment type="caution">
    <text evidence="2">The sequence shown here is derived from an EMBL/GenBank/DDBJ whole genome shotgun (WGS) entry which is preliminary data.</text>
</comment>
<dbReference type="OrthoDB" id="9773828at2"/>
<dbReference type="InterPro" id="IPR023210">
    <property type="entry name" value="NADP_OxRdtase_dom"/>
</dbReference>
<evidence type="ECO:0000313" key="2">
    <source>
        <dbReference type="EMBL" id="RIE03647.1"/>
    </source>
</evidence>
<proteinExistence type="predicted"/>
<dbReference type="InterPro" id="IPR050523">
    <property type="entry name" value="AKR_Detox_Biosynth"/>
</dbReference>
<dbReference type="AlphaFoldDB" id="A0A398CUV4"/>
<gene>
    <name evidence="2" type="ORF">D3H35_10120</name>
</gene>
<dbReference type="Gene3D" id="3.20.20.100">
    <property type="entry name" value="NADP-dependent oxidoreductase domain"/>
    <property type="match status" value="1"/>
</dbReference>
<dbReference type="GO" id="GO:0005829">
    <property type="term" value="C:cytosol"/>
    <property type="evidence" value="ECO:0007669"/>
    <property type="project" value="TreeGrafter"/>
</dbReference>
<dbReference type="PANTHER" id="PTHR43364:SF1">
    <property type="entry name" value="OXIDOREDUCTASE YDHF"/>
    <property type="match status" value="1"/>
</dbReference>
<dbReference type="Proteomes" id="UP000266340">
    <property type="component" value="Unassembled WGS sequence"/>
</dbReference>
<sequence length="325" mass="35431">MSRSISLHKHGINASRLALGCMGLGGGWNRNPVTAANVKEAHEAVDAALEAGINMFDHADIYTFGKAEQVFGEVLKERPELRDRIILQSKCGIVLAQAEGQSNRFDFSKDHILNSVDGILSRLGVGQLDVLLLHRPDPLMEPDEIAEAFGKLKQAGKVKRFGVSNMSAAQMRLIQASLDEPLVANQLELSLLKLDWLDSVVHVNQDAGKQVSYPEGTTEYCRLENVQIQAWSPLARGLFSGASLEGAASNVKDTAALVAKLAEEKGTSREAIVLAFLLRHPAGIQPVIGTVKPERIIASGKATDVELSREEWYLLYTTSRGRKMP</sequence>
<evidence type="ECO:0000313" key="3">
    <source>
        <dbReference type="Proteomes" id="UP000266340"/>
    </source>
</evidence>
<organism evidence="2 3">
    <name type="scientific">Cohnella faecalis</name>
    <dbReference type="NCBI Taxonomy" id="2315694"/>
    <lineage>
        <taxon>Bacteria</taxon>
        <taxon>Bacillati</taxon>
        <taxon>Bacillota</taxon>
        <taxon>Bacilli</taxon>
        <taxon>Bacillales</taxon>
        <taxon>Paenibacillaceae</taxon>
        <taxon>Cohnella</taxon>
    </lineage>
</organism>
<dbReference type="EMBL" id="QXJM01000032">
    <property type="protein sequence ID" value="RIE03647.1"/>
    <property type="molecule type" value="Genomic_DNA"/>
</dbReference>
<keyword evidence="3" id="KW-1185">Reference proteome</keyword>
<accession>A0A398CUV4</accession>
<dbReference type="PANTHER" id="PTHR43364">
    <property type="entry name" value="NADH-SPECIFIC METHYLGLYOXAL REDUCTASE-RELATED"/>
    <property type="match status" value="1"/>
</dbReference>
<dbReference type="Pfam" id="PF00248">
    <property type="entry name" value="Aldo_ket_red"/>
    <property type="match status" value="1"/>
</dbReference>
<name>A0A398CUV4_9BACL</name>